<reference evidence="2 3" key="1">
    <citation type="submission" date="2019-03" db="EMBL/GenBank/DDBJ databases">
        <title>Genomic Encyclopedia of Archaeal and Bacterial Type Strains, Phase II (KMG-II): from individual species to whole genera.</title>
        <authorList>
            <person name="Goeker M."/>
        </authorList>
    </citation>
    <scope>NUCLEOTIDE SEQUENCE [LARGE SCALE GENOMIC DNA]</scope>
    <source>
        <strain evidence="2 3">DSM 28323</strain>
    </source>
</reference>
<feature type="domain" description="Spermatogenesis-associated protein 20-like TRX" evidence="1">
    <location>
        <begin position="33"/>
        <end position="186"/>
    </location>
</feature>
<dbReference type="PROSITE" id="PS51257">
    <property type="entry name" value="PROKAR_LIPOPROTEIN"/>
    <property type="match status" value="1"/>
</dbReference>
<dbReference type="EMBL" id="SNWP01000011">
    <property type="protein sequence ID" value="TDO26259.1"/>
    <property type="molecule type" value="Genomic_DNA"/>
</dbReference>
<organism evidence="2 3">
    <name type="scientific">Sediminibacterium goheungense</name>
    <dbReference type="NCBI Taxonomy" id="1086393"/>
    <lineage>
        <taxon>Bacteria</taxon>
        <taxon>Pseudomonadati</taxon>
        <taxon>Bacteroidota</taxon>
        <taxon>Chitinophagia</taxon>
        <taxon>Chitinophagales</taxon>
        <taxon>Chitinophagaceae</taxon>
        <taxon>Sediminibacterium</taxon>
    </lineage>
</organism>
<dbReference type="OrthoDB" id="9762614at2"/>
<accession>A0A4R6IUH7</accession>
<dbReference type="InterPro" id="IPR024705">
    <property type="entry name" value="Ssp411"/>
</dbReference>
<dbReference type="InterPro" id="IPR036249">
    <property type="entry name" value="Thioredoxin-like_sf"/>
</dbReference>
<dbReference type="PIRSF" id="PIRSF006402">
    <property type="entry name" value="UCP006402_thioredoxin"/>
    <property type="match status" value="1"/>
</dbReference>
<dbReference type="Gene3D" id="3.40.30.10">
    <property type="entry name" value="Glutaredoxin"/>
    <property type="match status" value="1"/>
</dbReference>
<evidence type="ECO:0000313" key="3">
    <source>
        <dbReference type="Proteomes" id="UP000295741"/>
    </source>
</evidence>
<dbReference type="InterPro" id="IPR008928">
    <property type="entry name" value="6-hairpin_glycosidase_sf"/>
</dbReference>
<gene>
    <name evidence="2" type="ORF">BC659_1564</name>
</gene>
<dbReference type="Proteomes" id="UP000295741">
    <property type="component" value="Unassembled WGS sequence"/>
</dbReference>
<evidence type="ECO:0000313" key="2">
    <source>
        <dbReference type="EMBL" id="TDO26259.1"/>
    </source>
</evidence>
<proteinExistence type="predicted"/>
<dbReference type="PANTHER" id="PTHR42899:SF1">
    <property type="entry name" value="SPERMATOGENESIS-ASSOCIATED PROTEIN 20"/>
    <property type="match status" value="1"/>
</dbReference>
<dbReference type="InterPro" id="IPR004879">
    <property type="entry name" value="Ssp411-like_TRX"/>
</dbReference>
<evidence type="ECO:0000259" key="1">
    <source>
        <dbReference type="Pfam" id="PF03190"/>
    </source>
</evidence>
<dbReference type="AlphaFoldDB" id="A0A4R6IUH7"/>
<dbReference type="SUPFAM" id="SSF52833">
    <property type="entry name" value="Thioredoxin-like"/>
    <property type="match status" value="1"/>
</dbReference>
<keyword evidence="3" id="KW-1185">Reference proteome</keyword>
<protein>
    <recommendedName>
        <fullName evidence="1">Spermatogenesis-associated protein 20-like TRX domain-containing protein</fullName>
    </recommendedName>
</protein>
<comment type="caution">
    <text evidence="2">The sequence shown here is derived from an EMBL/GenBank/DDBJ whole genome shotgun (WGS) entry which is preliminary data.</text>
</comment>
<dbReference type="RefSeq" id="WP_133474123.1">
    <property type="nucleotide sequence ID" value="NZ_SNWP01000011.1"/>
</dbReference>
<name>A0A4R6IUH7_9BACT</name>
<dbReference type="SUPFAM" id="SSF48208">
    <property type="entry name" value="Six-hairpin glycosidases"/>
    <property type="match status" value="1"/>
</dbReference>
<sequence length="704" mass="79804">MLQKNQKWQTVAAAVVIFSAWLLVACSGITGKKNRLQYASSPYLQEHADNPVDWYEWGQEALDKAKKENKPLLISIGYASCHWCHEMEKESFMDTAVARIMNEKFVCIKVDREERPDIDNIYMNALQLISGNAGWPLNAFALPDGKPFFAGTYYTNKSWKSLLQSISNTYATKNQLVITQANALVNGMVTDEFRLIDTAAAVAKTKKETYAQLFDSIYTQVDLRNGGLKGTQKFPTPALAELLLQHFYVTGEQRALEAARTMLNKMAMGGIYDHIGGGFARYTTDSLWRIPHFEKMLYDNGQLISLYAHAYQLTKDQLYKDVVAETIAFVEKTLLAQGGGYYSSVNADAEEGEGEYYVWKANELKKIVGTDNQLLLEYFNVSEKGNWQQPKNILYINQTASTFAIRKKMLIEDFRKYLANAKAKILSARNERKKPTVDTKIVTAWNAILLKGYADAYAAFGDPVYLQKAMACAGFIERNILGKDGSLKRIYKDGKANIEGFLDDYAWTATAFIRLYEVSLEQKWIDVAKNITQYATNHFLDKKTGLFYYADPQKNDLIMRKTPITDDDLPAANAVMAKVLYTIGTIYNQEDYSNQAIRMVASVEKRVKEFPRYHIQWAAMTGFFAANTYEVVITGKDALVQNMLLQEYYLPTSITMGSTIGEPLPLMQQKQVNGKTLIYVCTNKLCKRPEEELPRAIDQIKPNN</sequence>
<dbReference type="Pfam" id="PF03190">
    <property type="entry name" value="Thioredox_DsbH"/>
    <property type="match status" value="1"/>
</dbReference>
<dbReference type="CDD" id="cd02955">
    <property type="entry name" value="SSP411"/>
    <property type="match status" value="1"/>
</dbReference>
<dbReference type="PANTHER" id="PTHR42899">
    <property type="entry name" value="SPERMATOGENESIS-ASSOCIATED PROTEIN 20"/>
    <property type="match status" value="1"/>
</dbReference>
<dbReference type="GO" id="GO:0005975">
    <property type="term" value="P:carbohydrate metabolic process"/>
    <property type="evidence" value="ECO:0007669"/>
    <property type="project" value="InterPro"/>
</dbReference>
<dbReference type="Gene3D" id="1.50.10.20">
    <property type="match status" value="2"/>
</dbReference>